<dbReference type="Pfam" id="PF01476">
    <property type="entry name" value="LysM"/>
    <property type="match status" value="1"/>
</dbReference>
<proteinExistence type="predicted"/>
<dbReference type="EMBL" id="CYYV01000010">
    <property type="protein sequence ID" value="CUO50845.1"/>
    <property type="molecule type" value="Genomic_DNA"/>
</dbReference>
<name>A0A174FRV3_9FIRM</name>
<gene>
    <name evidence="2" type="ORF">ERS852406_02128</name>
</gene>
<dbReference type="AlphaFoldDB" id="A0A174FRV3"/>
<evidence type="ECO:0000259" key="1">
    <source>
        <dbReference type="PROSITE" id="PS51782"/>
    </source>
</evidence>
<dbReference type="RefSeq" id="WP_055228028.1">
    <property type="nucleotide sequence ID" value="NZ_CYYV01000010.1"/>
</dbReference>
<sequence length="517" mass="59026">MDFVKKILHQISRKSEAVSQITFDEDYNVPDARPDVGRMIQKKGEVTIGDVQISEGKARVFGGLTFHLLYVSDGERRRICQLSGELPIDETIHLDGLTGGDKVCITWEVEDLNLHLINSRKLGVRAIVTLHAWIEELCDLAVPMEIRGESDVAVKRQEYRVVELAVQKKDVLRVKKELTIPSGKPELHEILWQDLEVRGLDLRSEEGRVSAQGELFVFCLYSDGEEDHPLQWVEQALPFQAEVECQGCISEMIPRIESTLGQTTLEIQPDSDGEERVLQAEAVLELDICLYQEETVSLLQDVYHPHRECIPKVQEETLESLLIRNSSKCRLTDKLQMRVPKNKILQICHSNGKIKIDEERIVENGIEVTGVVELRALYVVSDDEMPFYAAETALPFRHTIEVPGIGPDCRYELQSSIDQLSTTMPDSSDIEAKVVLNLNALVFRRRKEMVMQYVEEKDRDPEELQSLPGITCYFVKPGDTLWDIAKKFYTTTEKIRELNDLKTENLTPMQQLLVERV</sequence>
<dbReference type="Gene3D" id="3.10.350.10">
    <property type="entry name" value="LysM domain"/>
    <property type="match status" value="1"/>
</dbReference>
<organism evidence="2 3">
    <name type="scientific">Fusicatenibacter saccharivorans</name>
    <dbReference type="NCBI Taxonomy" id="1150298"/>
    <lineage>
        <taxon>Bacteria</taxon>
        <taxon>Bacillati</taxon>
        <taxon>Bacillota</taxon>
        <taxon>Clostridia</taxon>
        <taxon>Lachnospirales</taxon>
        <taxon>Lachnospiraceae</taxon>
        <taxon>Fusicatenibacter</taxon>
    </lineage>
</organism>
<accession>A0A174FRV3</accession>
<dbReference type="Pfam" id="PF12673">
    <property type="entry name" value="SipL"/>
    <property type="match status" value="3"/>
</dbReference>
<dbReference type="InterPro" id="IPR024300">
    <property type="entry name" value="SipL_SPOCS_dom"/>
</dbReference>
<reference evidence="2 3" key="1">
    <citation type="submission" date="2015-09" db="EMBL/GenBank/DDBJ databases">
        <authorList>
            <consortium name="Pathogen Informatics"/>
        </authorList>
    </citation>
    <scope>NUCLEOTIDE SEQUENCE [LARGE SCALE GENOMIC DNA]</scope>
    <source>
        <strain evidence="2 3">2789STDY5608849</strain>
    </source>
</reference>
<dbReference type="PROSITE" id="PS51782">
    <property type="entry name" value="LYSM"/>
    <property type="match status" value="1"/>
</dbReference>
<dbReference type="InterPro" id="IPR036779">
    <property type="entry name" value="LysM_dom_sf"/>
</dbReference>
<protein>
    <submittedName>
        <fullName evidence="2">Domain of uncharacterized function (DUF3794)</fullName>
    </submittedName>
</protein>
<dbReference type="SMART" id="SM00257">
    <property type="entry name" value="LysM"/>
    <property type="match status" value="1"/>
</dbReference>
<evidence type="ECO:0000313" key="3">
    <source>
        <dbReference type="Proteomes" id="UP000095706"/>
    </source>
</evidence>
<dbReference type="SUPFAM" id="SSF54106">
    <property type="entry name" value="LysM domain"/>
    <property type="match status" value="1"/>
</dbReference>
<dbReference type="Proteomes" id="UP000095706">
    <property type="component" value="Unassembled WGS sequence"/>
</dbReference>
<feature type="domain" description="LysM" evidence="1">
    <location>
        <begin position="471"/>
        <end position="514"/>
    </location>
</feature>
<dbReference type="InterPro" id="IPR018392">
    <property type="entry name" value="LysM"/>
</dbReference>
<dbReference type="CDD" id="cd00118">
    <property type="entry name" value="LysM"/>
    <property type="match status" value="1"/>
</dbReference>
<evidence type="ECO:0000313" key="2">
    <source>
        <dbReference type="EMBL" id="CUO50845.1"/>
    </source>
</evidence>